<evidence type="ECO:0000313" key="2">
    <source>
        <dbReference type="EMBL" id="MDR7134563.1"/>
    </source>
</evidence>
<feature type="region of interest" description="Disordered" evidence="1">
    <location>
        <begin position="147"/>
        <end position="175"/>
    </location>
</feature>
<keyword evidence="3" id="KW-1185">Reference proteome</keyword>
<sequence length="261" mass="27823">MTAASATPAVYAAIGSVMADLAQVGVGKDAINQHDAYRYRSIDAVLNALSPILARHHLIILPTVIAKETIERTSKSGGILMHITLTIRYRFVCSIDGSSYEIEVLGEASDRADKAINKAMAAAFKYACVQVFCIAYQGMADADSVTNEPVEDRAASAKRSGPEPTESRKSHPAMLQEGTRADALAADLADAIDDAATDTRLAELVPTLRTIPESMRAPLRRRFAEKLGALRKEARGTPGLDAAEQPMSLQMVGAGSRPGGR</sequence>
<comment type="caution">
    <text evidence="2">The sequence shown here is derived from an EMBL/GenBank/DDBJ whole genome shotgun (WGS) entry which is preliminary data.</text>
</comment>
<reference evidence="2 3" key="1">
    <citation type="submission" date="2023-07" db="EMBL/GenBank/DDBJ databases">
        <title>Sorghum-associated microbial communities from plants grown in Nebraska, USA.</title>
        <authorList>
            <person name="Schachtman D."/>
        </authorList>
    </citation>
    <scope>NUCLEOTIDE SEQUENCE [LARGE SCALE GENOMIC DNA]</scope>
    <source>
        <strain evidence="2 3">BE198</strain>
    </source>
</reference>
<organism evidence="2 3">
    <name type="scientific">Lysobacter niastensis</name>
    <dbReference type="NCBI Taxonomy" id="380629"/>
    <lineage>
        <taxon>Bacteria</taxon>
        <taxon>Pseudomonadati</taxon>
        <taxon>Pseudomonadota</taxon>
        <taxon>Gammaproteobacteria</taxon>
        <taxon>Lysobacterales</taxon>
        <taxon>Lysobacteraceae</taxon>
        <taxon>Lysobacter</taxon>
    </lineage>
</organism>
<evidence type="ECO:0000256" key="1">
    <source>
        <dbReference type="SAM" id="MobiDB-lite"/>
    </source>
</evidence>
<dbReference type="RefSeq" id="WP_310060942.1">
    <property type="nucleotide sequence ID" value="NZ_JAVDVY010000001.1"/>
</dbReference>
<dbReference type="Proteomes" id="UP001251524">
    <property type="component" value="Unassembled WGS sequence"/>
</dbReference>
<feature type="region of interest" description="Disordered" evidence="1">
    <location>
        <begin position="233"/>
        <end position="261"/>
    </location>
</feature>
<dbReference type="InterPro" id="IPR007499">
    <property type="entry name" value="ERF_bacteria_virus"/>
</dbReference>
<evidence type="ECO:0000313" key="3">
    <source>
        <dbReference type="Proteomes" id="UP001251524"/>
    </source>
</evidence>
<gene>
    <name evidence="2" type="ORF">J2X06_001747</name>
</gene>
<dbReference type="Pfam" id="PF04404">
    <property type="entry name" value="ERF"/>
    <property type="match status" value="1"/>
</dbReference>
<accession>A0ABU1WAD1</accession>
<protein>
    <recommendedName>
        <fullName evidence="4">Single-stranded DNA-binding protein</fullName>
    </recommendedName>
</protein>
<proteinExistence type="predicted"/>
<evidence type="ECO:0008006" key="4">
    <source>
        <dbReference type="Google" id="ProtNLM"/>
    </source>
</evidence>
<name>A0ABU1WAD1_9GAMM</name>
<dbReference type="EMBL" id="JAVDVY010000001">
    <property type="protein sequence ID" value="MDR7134563.1"/>
    <property type="molecule type" value="Genomic_DNA"/>
</dbReference>